<keyword evidence="3" id="KW-1185">Reference proteome</keyword>
<feature type="region of interest" description="Disordered" evidence="1">
    <location>
        <begin position="1"/>
        <end position="26"/>
    </location>
</feature>
<dbReference type="Proteomes" id="UP000469558">
    <property type="component" value="Unassembled WGS sequence"/>
</dbReference>
<dbReference type="AlphaFoldDB" id="A0A8T9C7P6"/>
<sequence length="295" mass="34093">MDSLEELKQMARNATDAQADGERPSEASIARWQNLFQYSRSEAADLILEHRNNFSRHRVSDEHWQLVQEEKEAQGYDREAYEHELEMSGRPKKSTGHQGKKVLLSEAQARVMYLLKLEGPLNTSDRIREAGSLRASPEIIQGSGDDGEAAFCQIDRKAKYAISFWLRAQNLTFKPTLVRLPGNAAKDFSTYSRYPTLGLDSTLLQYRPAKNQSFRPGQEEYPVWYFFYGTLADPMVLSRHLSIADDQSLVLKPAKISGEKLRTWAANIGLWLMVLPLLRWKDRHFWWNQKSMRMH</sequence>
<protein>
    <recommendedName>
        <fullName evidence="4">Gamma-glutamylcyclotransferase AIG2-like domain-containing protein</fullName>
    </recommendedName>
</protein>
<comment type="caution">
    <text evidence="2">The sequence shown here is derived from an EMBL/GenBank/DDBJ whole genome shotgun (WGS) entry which is preliminary data.</text>
</comment>
<reference evidence="2 3" key="1">
    <citation type="submission" date="2018-05" db="EMBL/GenBank/DDBJ databases">
        <title>Genome sequencing and assembly of the regulated plant pathogen Lachnellula willkommii and related sister species for the development of diagnostic species identification markers.</title>
        <authorList>
            <person name="Giroux E."/>
            <person name="Bilodeau G."/>
        </authorList>
    </citation>
    <scope>NUCLEOTIDE SEQUENCE [LARGE SCALE GENOMIC DNA]</scope>
    <source>
        <strain evidence="2 3">CBS 268.59</strain>
    </source>
</reference>
<evidence type="ECO:0000256" key="1">
    <source>
        <dbReference type="SAM" id="MobiDB-lite"/>
    </source>
</evidence>
<evidence type="ECO:0008006" key="4">
    <source>
        <dbReference type="Google" id="ProtNLM"/>
    </source>
</evidence>
<name>A0A8T9C7P6_9HELO</name>
<gene>
    <name evidence="2" type="ORF">LSUE1_G007573</name>
</gene>
<dbReference type="EMBL" id="QGMK01001066">
    <property type="protein sequence ID" value="TVY73486.1"/>
    <property type="molecule type" value="Genomic_DNA"/>
</dbReference>
<accession>A0A8T9C7P6</accession>
<evidence type="ECO:0000313" key="3">
    <source>
        <dbReference type="Proteomes" id="UP000469558"/>
    </source>
</evidence>
<evidence type="ECO:0000313" key="2">
    <source>
        <dbReference type="EMBL" id="TVY73486.1"/>
    </source>
</evidence>
<organism evidence="2 3">
    <name type="scientific">Lachnellula suecica</name>
    <dbReference type="NCBI Taxonomy" id="602035"/>
    <lineage>
        <taxon>Eukaryota</taxon>
        <taxon>Fungi</taxon>
        <taxon>Dikarya</taxon>
        <taxon>Ascomycota</taxon>
        <taxon>Pezizomycotina</taxon>
        <taxon>Leotiomycetes</taxon>
        <taxon>Helotiales</taxon>
        <taxon>Lachnaceae</taxon>
        <taxon>Lachnellula</taxon>
    </lineage>
</organism>
<proteinExistence type="predicted"/>
<dbReference type="OrthoDB" id="3262926at2759"/>